<dbReference type="Gene3D" id="1.10.510.10">
    <property type="entry name" value="Transferase(Phosphotransferase) domain 1"/>
    <property type="match status" value="1"/>
</dbReference>
<organism evidence="3 4">
    <name type="scientific">Candidatus Thiothrix phosphatis</name>
    <dbReference type="NCBI Taxonomy" id="3112415"/>
    <lineage>
        <taxon>Bacteria</taxon>
        <taxon>Pseudomonadati</taxon>
        <taxon>Pseudomonadota</taxon>
        <taxon>Gammaproteobacteria</taxon>
        <taxon>Thiotrichales</taxon>
        <taxon>Thiotrichaceae</taxon>
        <taxon>Thiothrix</taxon>
    </lineage>
</organism>
<dbReference type="EMBL" id="JAYMYJ010000139">
    <property type="protein sequence ID" value="MEB4592570.1"/>
    <property type="molecule type" value="Genomic_DNA"/>
</dbReference>
<proteinExistence type="predicted"/>
<dbReference type="InterPro" id="IPR000719">
    <property type="entry name" value="Prot_kinase_dom"/>
</dbReference>
<accession>A0ABU6D0G8</accession>
<dbReference type="InterPro" id="IPR011009">
    <property type="entry name" value="Kinase-like_dom_sf"/>
</dbReference>
<feature type="compositionally biased region" description="Polar residues" evidence="1">
    <location>
        <begin position="332"/>
        <end position="348"/>
    </location>
</feature>
<feature type="domain" description="Protein kinase" evidence="2">
    <location>
        <begin position="1"/>
        <end position="256"/>
    </location>
</feature>
<reference evidence="4" key="1">
    <citation type="submission" date="2023-07" db="EMBL/GenBank/DDBJ databases">
        <title>The carbon used by Thiothrix.</title>
        <authorList>
            <person name="Chen L."/>
        </authorList>
    </citation>
    <scope>NUCLEOTIDE SEQUENCE [LARGE SCALE GENOMIC DNA]</scope>
</reference>
<evidence type="ECO:0000313" key="3">
    <source>
        <dbReference type="EMBL" id="MEB4592570.1"/>
    </source>
</evidence>
<evidence type="ECO:0000313" key="4">
    <source>
        <dbReference type="Proteomes" id="UP001308005"/>
    </source>
</evidence>
<gene>
    <name evidence="3" type="ORF">VSS37_16410</name>
</gene>
<dbReference type="PROSITE" id="PS50011">
    <property type="entry name" value="PROTEIN_KINASE_DOM"/>
    <property type="match status" value="1"/>
</dbReference>
<comment type="caution">
    <text evidence="3">The sequence shown here is derived from an EMBL/GenBank/DDBJ whole genome shotgun (WGS) entry which is preliminary data.</text>
</comment>
<evidence type="ECO:0000256" key="1">
    <source>
        <dbReference type="SAM" id="MobiDB-lite"/>
    </source>
</evidence>
<feature type="region of interest" description="Disordered" evidence="1">
    <location>
        <begin position="318"/>
        <end position="381"/>
    </location>
</feature>
<name>A0ABU6D0G8_9GAMM</name>
<protein>
    <recommendedName>
        <fullName evidence="2">Protein kinase domain-containing protein</fullName>
    </recommendedName>
</protein>
<evidence type="ECO:0000259" key="2">
    <source>
        <dbReference type="PROSITE" id="PS50011"/>
    </source>
</evidence>
<dbReference type="SUPFAM" id="SSF56112">
    <property type="entry name" value="Protein kinase-like (PK-like)"/>
    <property type="match status" value="1"/>
</dbReference>
<keyword evidence="4" id="KW-1185">Reference proteome</keyword>
<dbReference type="RefSeq" id="WP_324696931.1">
    <property type="nucleotide sequence ID" value="NZ_JAYMYJ010000139.1"/>
</dbReference>
<sequence>MSITETSLASFYYAYDLMDFEINNEKKHVILAAVAPWLTNHPDFISMFPQVLGRFSLADSPLKVIDACQSGGIYWIVFPTAKGEETLADTITHTSASSLSPVETQHILHHVLRASKQIAPKGGFGFLEPGAIFHQDDSYRLLNAPLAIILRILLSSTDEEKKQLALQSAYLSPQIASGILPTPQDDTFSIACIAYHLLCGTHPFANANSLQALADHMNPTPLTHLKPELQESLQRGLSLERHLRQSSPYELLHAFTEVPVAPEPSKPRYSWFPKTALAAGIAFATVMAGYYLHTPQTQQTIAPQPPEVAITPIVENEASPQDHSSPMVAESHATTSSEGDAPSAQTLPVPQKQALSGKVSEITPSNQVKSKPTEPTLTLTPTASVASALTNKKLSTTSAPLTNSDVPKNNQAEKQLANQDINNTDPSRNVVRQLETPHAPIPSWQEKVATTLADQPVAEDHQYPYEPRIEQSATLATHPTSASPLKVIQVGKDSFVIKRAGSPPAHQASMPAPSYAVKMSSTDKNTLIITTE</sequence>
<dbReference type="Proteomes" id="UP001308005">
    <property type="component" value="Unassembled WGS sequence"/>
</dbReference>